<protein>
    <submittedName>
        <fullName evidence="1">Uncharacterized protein</fullName>
    </submittedName>
</protein>
<evidence type="ECO:0000313" key="1">
    <source>
        <dbReference type="EMBL" id="QEC65839.1"/>
    </source>
</evidence>
<dbReference type="Proteomes" id="UP000321533">
    <property type="component" value="Chromosome"/>
</dbReference>
<organism evidence="1 2">
    <name type="scientific">Panacibacter ginsenosidivorans</name>
    <dbReference type="NCBI Taxonomy" id="1813871"/>
    <lineage>
        <taxon>Bacteria</taxon>
        <taxon>Pseudomonadati</taxon>
        <taxon>Bacteroidota</taxon>
        <taxon>Chitinophagia</taxon>
        <taxon>Chitinophagales</taxon>
        <taxon>Chitinophagaceae</taxon>
        <taxon>Panacibacter</taxon>
    </lineage>
</organism>
<reference evidence="1 2" key="1">
    <citation type="journal article" date="2016" name="Int. J. Syst. Evol. Microbiol.">
        <title>Panacibacter ginsenosidivorans gen. nov., sp. nov., with ginsenoside converting activity isolated from soil of a ginseng field.</title>
        <authorList>
            <person name="Siddiqi M.Z."/>
            <person name="Muhammad Shafi S."/>
            <person name="Choi K.D."/>
            <person name="Im W.T."/>
        </authorList>
    </citation>
    <scope>NUCLEOTIDE SEQUENCE [LARGE SCALE GENOMIC DNA]</scope>
    <source>
        <strain evidence="1 2">Gsoil1550</strain>
    </source>
</reference>
<keyword evidence="2" id="KW-1185">Reference proteome</keyword>
<name>A0A5B8V3T9_9BACT</name>
<dbReference type="AlphaFoldDB" id="A0A5B8V3T9"/>
<sequence>MKAMNNQKASLLFCIVMDIIGYASYAIPGLGEFADIIWAPISGFIFYKTFGGWKGAFGGLFNFVEEILPGTDFIPSFTIMWIVQYMGGKKTTTLRSYN</sequence>
<evidence type="ECO:0000313" key="2">
    <source>
        <dbReference type="Proteomes" id="UP000321533"/>
    </source>
</evidence>
<gene>
    <name evidence="1" type="ORF">FRZ67_00420</name>
</gene>
<dbReference type="EMBL" id="CP042435">
    <property type="protein sequence ID" value="QEC65839.1"/>
    <property type="molecule type" value="Genomic_DNA"/>
</dbReference>
<proteinExistence type="predicted"/>
<dbReference type="OrthoDB" id="1144067at2"/>
<accession>A0A5B8V3T9</accession>
<dbReference type="KEGG" id="pgin:FRZ67_00420"/>